<reference evidence="10" key="1">
    <citation type="submission" date="2024-07" db="EMBL/GenBank/DDBJ databases">
        <title>Two chromosome-level genome assemblies of Korean endemic species Abeliophyllum distichum and Forsythia ovata (Oleaceae).</title>
        <authorList>
            <person name="Jang H."/>
        </authorList>
    </citation>
    <scope>NUCLEOTIDE SEQUENCE [LARGE SCALE GENOMIC DNA]</scope>
</reference>
<name>A0ABD1NVD4_9LAMI</name>
<dbReference type="Proteomes" id="UP001604277">
    <property type="component" value="Unassembled WGS sequence"/>
</dbReference>
<dbReference type="PANTHER" id="PTHR11587:SF2">
    <property type="entry name" value="ARGININOSUCCINATE SYNTHASE"/>
    <property type="match status" value="1"/>
</dbReference>
<comment type="pathway">
    <text evidence="1">Amino-acid biosynthesis; L-arginine biosynthesis; L-arginine from L-ornithine and carbamoyl phosphate: step 2/3.</text>
</comment>
<dbReference type="GO" id="GO:0006526">
    <property type="term" value="P:L-arginine biosynthetic process"/>
    <property type="evidence" value="ECO:0007669"/>
    <property type="project" value="UniProtKB-KW"/>
</dbReference>
<keyword evidence="4" id="KW-0436">Ligase</keyword>
<keyword evidence="6" id="KW-0547">Nucleotide-binding</keyword>
<accession>A0ABD1NVD4</accession>
<feature type="domain" description="Arginosuccinate synthase C-terminal" evidence="8">
    <location>
        <begin position="16"/>
        <end position="123"/>
    </location>
</feature>
<evidence type="ECO:0000313" key="10">
    <source>
        <dbReference type="Proteomes" id="UP001604277"/>
    </source>
</evidence>
<evidence type="ECO:0000256" key="5">
    <source>
        <dbReference type="ARBA" id="ARBA00022605"/>
    </source>
</evidence>
<dbReference type="InterPro" id="IPR048268">
    <property type="entry name" value="Arginosuc_syn_C"/>
</dbReference>
<dbReference type="GO" id="GO:0004055">
    <property type="term" value="F:argininosuccinate synthase activity"/>
    <property type="evidence" value="ECO:0007669"/>
    <property type="project" value="UniProtKB-EC"/>
</dbReference>
<evidence type="ECO:0000256" key="6">
    <source>
        <dbReference type="ARBA" id="ARBA00022741"/>
    </source>
</evidence>
<evidence type="ECO:0000313" key="9">
    <source>
        <dbReference type="EMBL" id="KAL2455575.1"/>
    </source>
</evidence>
<proteinExistence type="predicted"/>
<keyword evidence="10" id="KW-1185">Reference proteome</keyword>
<evidence type="ECO:0000256" key="3">
    <source>
        <dbReference type="ARBA" id="ARBA00022571"/>
    </source>
</evidence>
<dbReference type="InterPro" id="IPR024074">
    <property type="entry name" value="AS_cat/multimer_dom_body"/>
</dbReference>
<dbReference type="SUPFAM" id="SSF69864">
    <property type="entry name" value="Argininosuccinate synthetase, C-terminal domain"/>
    <property type="match status" value="1"/>
</dbReference>
<protein>
    <recommendedName>
        <fullName evidence="2">argininosuccinate synthase</fullName>
        <ecNumber evidence="2">6.3.4.5</ecNumber>
    </recommendedName>
</protein>
<evidence type="ECO:0000259" key="8">
    <source>
        <dbReference type="Pfam" id="PF20979"/>
    </source>
</evidence>
<comment type="caution">
    <text evidence="9">The sequence shown here is derived from an EMBL/GenBank/DDBJ whole genome shotgun (WGS) entry which is preliminary data.</text>
</comment>
<dbReference type="AlphaFoldDB" id="A0ABD1NVD4"/>
<dbReference type="EC" id="6.3.4.5" evidence="2"/>
<dbReference type="GO" id="GO:0005524">
    <property type="term" value="F:ATP binding"/>
    <property type="evidence" value="ECO:0007669"/>
    <property type="project" value="UniProtKB-KW"/>
</dbReference>
<dbReference type="InterPro" id="IPR001518">
    <property type="entry name" value="Arginosuc_synth"/>
</dbReference>
<dbReference type="PANTHER" id="PTHR11587">
    <property type="entry name" value="ARGININOSUCCINATE SYNTHASE"/>
    <property type="match status" value="1"/>
</dbReference>
<keyword evidence="3" id="KW-0055">Arginine biosynthesis</keyword>
<keyword evidence="5" id="KW-0028">Amino-acid biosynthesis</keyword>
<gene>
    <name evidence="9" type="ORF">Fot_57433</name>
</gene>
<evidence type="ECO:0000256" key="1">
    <source>
        <dbReference type="ARBA" id="ARBA00004967"/>
    </source>
</evidence>
<sequence>MNWWFRYLSKPWLRYGIGSVVENRLVGMKYEIPGETIPFAAARDLELLTLGRETMQMKNFLALKYAELVYAGRWFDSLLESMDIFMKDITKTITRYVNVKLYKESVIVTGRESQNSLYWQDISRRRLIPSVIGLGKTSLLPLE</sequence>
<evidence type="ECO:0000256" key="4">
    <source>
        <dbReference type="ARBA" id="ARBA00022598"/>
    </source>
</evidence>
<dbReference type="EMBL" id="JBFOLJ010000108">
    <property type="protein sequence ID" value="KAL2455575.1"/>
    <property type="molecule type" value="Genomic_DNA"/>
</dbReference>
<dbReference type="Gene3D" id="3.90.1260.10">
    <property type="entry name" value="Argininosuccinate synthetase, chain A, domain 2"/>
    <property type="match status" value="1"/>
</dbReference>
<dbReference type="Pfam" id="PF20979">
    <property type="entry name" value="Arginosuc_syn_C"/>
    <property type="match status" value="1"/>
</dbReference>
<keyword evidence="7" id="KW-0067">ATP-binding</keyword>
<evidence type="ECO:0000256" key="7">
    <source>
        <dbReference type="ARBA" id="ARBA00022840"/>
    </source>
</evidence>
<evidence type="ECO:0000256" key="2">
    <source>
        <dbReference type="ARBA" id="ARBA00012286"/>
    </source>
</evidence>
<organism evidence="9 10">
    <name type="scientific">Forsythia ovata</name>
    <dbReference type="NCBI Taxonomy" id="205694"/>
    <lineage>
        <taxon>Eukaryota</taxon>
        <taxon>Viridiplantae</taxon>
        <taxon>Streptophyta</taxon>
        <taxon>Embryophyta</taxon>
        <taxon>Tracheophyta</taxon>
        <taxon>Spermatophyta</taxon>
        <taxon>Magnoliopsida</taxon>
        <taxon>eudicotyledons</taxon>
        <taxon>Gunneridae</taxon>
        <taxon>Pentapetalae</taxon>
        <taxon>asterids</taxon>
        <taxon>lamiids</taxon>
        <taxon>Lamiales</taxon>
        <taxon>Oleaceae</taxon>
        <taxon>Forsythieae</taxon>
        <taxon>Forsythia</taxon>
    </lineage>
</organism>